<feature type="domain" description="POTRA" evidence="9">
    <location>
        <begin position="54"/>
        <end position="129"/>
    </location>
</feature>
<dbReference type="PROSITE" id="PS51779">
    <property type="entry name" value="POTRA"/>
    <property type="match status" value="1"/>
</dbReference>
<evidence type="ECO:0000256" key="4">
    <source>
        <dbReference type="ARBA" id="ARBA00022452"/>
    </source>
</evidence>
<organism evidence="10 11">
    <name type="scientific">Nitrospira lenta</name>
    <dbReference type="NCBI Taxonomy" id="1436998"/>
    <lineage>
        <taxon>Bacteria</taxon>
        <taxon>Pseudomonadati</taxon>
        <taxon>Nitrospirota</taxon>
        <taxon>Nitrospiria</taxon>
        <taxon>Nitrospirales</taxon>
        <taxon>Nitrospiraceae</taxon>
        <taxon>Nitrospira</taxon>
    </lineage>
</organism>
<dbReference type="AlphaFoldDB" id="A0A330L7Q4"/>
<sequence length="570" mass="62036">MGVGGKTWAWKECLVFVTCAVLIVPAFDCALAAPSKAQPARQDAAPAGADDPTFAIRDFFVEGNSLLSLERVESILLPYTGTARRFSDIEQARAALEQAYRELGYPTVAVTVPEQTVEFGIITLTVLEGRIKSIEVTDTWFFSHGYVRDKLPSIRIGALLHEPTVLKQLDALNTNPDLKVVPILKPSDEPGLLDLELKAKERPPVHGKVELNNRGVPTTPRLRLNAALQYTNLFDADQTLTVQTSQTPQDWGAVEVYSGNYVIPLGAPDHQVMFYGATARSRAKLGESPIPVGGGLDIIGNSVMAGTRYLVPFAEGGAMKHQLSLGIDYKHLGRSTAEIVGGFGSITVSNPITYTPASIGYIGVRQDQWGLTKITLTTRGYVAGLVHQGAKEDFQGDPNDPLERPGLRRGSSGTFAVVQGGIDRYQSLPQDFALSARVDGQWASEALIPTEQYFAGGLESVRGYREYEAVGDHAMHATVELTSAPLPQWPLENVRRSIRVAAFYDVAHLWVKNPLPGQTARWNLQGAGVGVRFALNEHLRVRYDAAWALTHGPFTQAGGFYGHFSVEAVF</sequence>
<keyword evidence="8" id="KW-0998">Cell outer membrane</keyword>
<dbReference type="Gene3D" id="2.40.160.50">
    <property type="entry name" value="membrane protein fhac: a member of the omp85/tpsb transporter family"/>
    <property type="match status" value="1"/>
</dbReference>
<accession>A0A330L7Q4</accession>
<protein>
    <submittedName>
        <fullName evidence="10">Putative Outer membrane protein</fullName>
    </submittedName>
</protein>
<evidence type="ECO:0000256" key="6">
    <source>
        <dbReference type="ARBA" id="ARBA00022927"/>
    </source>
</evidence>
<dbReference type="InterPro" id="IPR051544">
    <property type="entry name" value="TPS_OM_transporter"/>
</dbReference>
<evidence type="ECO:0000313" key="10">
    <source>
        <dbReference type="EMBL" id="SPP62966.1"/>
    </source>
</evidence>
<dbReference type="GO" id="GO:0008320">
    <property type="term" value="F:protein transmembrane transporter activity"/>
    <property type="evidence" value="ECO:0007669"/>
    <property type="project" value="TreeGrafter"/>
</dbReference>
<name>A0A330L7Q4_9BACT</name>
<dbReference type="InterPro" id="IPR013686">
    <property type="entry name" value="Polypept-transport_assoc_ShlB"/>
</dbReference>
<comment type="similarity">
    <text evidence="2">Belongs to the TPS (TC 1.B.20) family.</text>
</comment>
<keyword evidence="5" id="KW-0812">Transmembrane</keyword>
<dbReference type="EMBL" id="OUNR01000001">
    <property type="protein sequence ID" value="SPP62966.1"/>
    <property type="molecule type" value="Genomic_DNA"/>
</dbReference>
<evidence type="ECO:0000256" key="2">
    <source>
        <dbReference type="ARBA" id="ARBA00009055"/>
    </source>
</evidence>
<evidence type="ECO:0000259" key="9">
    <source>
        <dbReference type="PROSITE" id="PS51779"/>
    </source>
</evidence>
<evidence type="ECO:0000256" key="8">
    <source>
        <dbReference type="ARBA" id="ARBA00023237"/>
    </source>
</evidence>
<keyword evidence="3" id="KW-0813">Transport</keyword>
<dbReference type="GO" id="GO:0009279">
    <property type="term" value="C:cell outer membrane"/>
    <property type="evidence" value="ECO:0007669"/>
    <property type="project" value="UniProtKB-SubCell"/>
</dbReference>
<dbReference type="Pfam" id="PF03865">
    <property type="entry name" value="ShlB"/>
    <property type="match status" value="1"/>
</dbReference>
<dbReference type="GO" id="GO:0098046">
    <property type="term" value="C:type V protein secretion system complex"/>
    <property type="evidence" value="ECO:0007669"/>
    <property type="project" value="TreeGrafter"/>
</dbReference>
<evidence type="ECO:0000256" key="7">
    <source>
        <dbReference type="ARBA" id="ARBA00023136"/>
    </source>
</evidence>
<evidence type="ECO:0000313" key="11">
    <source>
        <dbReference type="Proteomes" id="UP000248168"/>
    </source>
</evidence>
<evidence type="ECO:0000256" key="3">
    <source>
        <dbReference type="ARBA" id="ARBA00022448"/>
    </source>
</evidence>
<dbReference type="Gene3D" id="3.10.20.310">
    <property type="entry name" value="membrane protein fhac"/>
    <property type="match status" value="1"/>
</dbReference>
<dbReference type="GO" id="GO:0046819">
    <property type="term" value="P:protein secretion by the type V secretion system"/>
    <property type="evidence" value="ECO:0007669"/>
    <property type="project" value="TreeGrafter"/>
</dbReference>
<evidence type="ECO:0000256" key="5">
    <source>
        <dbReference type="ARBA" id="ARBA00022692"/>
    </source>
</evidence>
<keyword evidence="7" id="KW-0472">Membrane</keyword>
<dbReference type="InterPro" id="IPR000184">
    <property type="entry name" value="Bac_surfAg_D15"/>
</dbReference>
<evidence type="ECO:0000256" key="1">
    <source>
        <dbReference type="ARBA" id="ARBA00004442"/>
    </source>
</evidence>
<dbReference type="InterPro" id="IPR005565">
    <property type="entry name" value="Hemolysn_activator_HlyB_C"/>
</dbReference>
<dbReference type="Proteomes" id="UP000248168">
    <property type="component" value="Unassembled WGS sequence"/>
</dbReference>
<dbReference type="Pfam" id="PF08479">
    <property type="entry name" value="POTRA_2"/>
    <property type="match status" value="1"/>
</dbReference>
<reference evidence="11" key="1">
    <citation type="submission" date="2018-04" db="EMBL/GenBank/DDBJ databases">
        <authorList>
            <person name="Lucker S."/>
            <person name="Sakoula D."/>
        </authorList>
    </citation>
    <scope>NUCLEOTIDE SEQUENCE [LARGE SCALE GENOMIC DNA]</scope>
</reference>
<dbReference type="PANTHER" id="PTHR34597:SF6">
    <property type="entry name" value="BLR6126 PROTEIN"/>
    <property type="match status" value="1"/>
</dbReference>
<dbReference type="InParanoid" id="A0A330L7Q4"/>
<gene>
    <name evidence="10" type="ORF">NITLEN_10052</name>
</gene>
<comment type="subcellular location">
    <subcellularLocation>
        <location evidence="1">Cell outer membrane</location>
    </subcellularLocation>
</comment>
<dbReference type="Pfam" id="PF01103">
    <property type="entry name" value="Omp85"/>
    <property type="match status" value="1"/>
</dbReference>
<keyword evidence="6" id="KW-0653">Protein transport</keyword>
<dbReference type="PANTHER" id="PTHR34597">
    <property type="entry name" value="SLR1661 PROTEIN"/>
    <property type="match status" value="1"/>
</dbReference>
<proteinExistence type="inferred from homology"/>
<dbReference type="InterPro" id="IPR034746">
    <property type="entry name" value="POTRA"/>
</dbReference>
<keyword evidence="11" id="KW-1185">Reference proteome</keyword>
<keyword evidence="4" id="KW-1134">Transmembrane beta strand</keyword>
<dbReference type="OrthoDB" id="9760658at2"/>